<keyword evidence="4 8" id="KW-0479">Metal-binding</keyword>
<feature type="transmembrane region" description="Helical" evidence="10">
    <location>
        <begin position="6"/>
        <end position="26"/>
    </location>
</feature>
<dbReference type="InterPro" id="IPR036396">
    <property type="entry name" value="Cyt_P450_sf"/>
</dbReference>
<keyword evidence="12" id="KW-1185">Reference proteome</keyword>
<keyword evidence="10" id="KW-0472">Membrane</keyword>
<dbReference type="Gene3D" id="1.10.630.10">
    <property type="entry name" value="Cytochrome P450"/>
    <property type="match status" value="1"/>
</dbReference>
<dbReference type="OrthoDB" id="1470350at2759"/>
<keyword evidence="3 8" id="KW-0349">Heme</keyword>
<dbReference type="GO" id="GO:0020037">
    <property type="term" value="F:heme binding"/>
    <property type="evidence" value="ECO:0007669"/>
    <property type="project" value="InterPro"/>
</dbReference>
<evidence type="ECO:0000256" key="7">
    <source>
        <dbReference type="ARBA" id="ARBA00023033"/>
    </source>
</evidence>
<dbReference type="PROSITE" id="PS00086">
    <property type="entry name" value="CYTOCHROME_P450"/>
    <property type="match status" value="1"/>
</dbReference>
<reference evidence="11 12" key="1">
    <citation type="journal article" date="2017" name="Biotechnol. Biofuels">
        <title>Differential beta-glucosidase expression as a function of carbon source availability in Talaromyces amestolkiae: a genomic and proteomic approach.</title>
        <authorList>
            <person name="de Eugenio L.I."/>
            <person name="Mendez-Liter J.A."/>
            <person name="Nieto-Dominguez M."/>
            <person name="Alonso L."/>
            <person name="Gil-Munoz J."/>
            <person name="Barriuso J."/>
            <person name="Prieto A."/>
            <person name="Martinez M.J."/>
        </authorList>
    </citation>
    <scope>NUCLEOTIDE SEQUENCE [LARGE SCALE GENOMIC DNA]</scope>
    <source>
        <strain evidence="11 12">CIB</strain>
    </source>
</reference>
<dbReference type="Proteomes" id="UP000249363">
    <property type="component" value="Unassembled WGS sequence"/>
</dbReference>
<evidence type="ECO:0000256" key="8">
    <source>
        <dbReference type="PIRSR" id="PIRSR602401-1"/>
    </source>
</evidence>
<dbReference type="GO" id="GO:0016705">
    <property type="term" value="F:oxidoreductase activity, acting on paired donors, with incorporation or reduction of molecular oxygen"/>
    <property type="evidence" value="ECO:0007669"/>
    <property type="project" value="InterPro"/>
</dbReference>
<dbReference type="RefSeq" id="XP_040737134.1">
    <property type="nucleotide sequence ID" value="XM_040881459.1"/>
</dbReference>
<dbReference type="PRINTS" id="PR00385">
    <property type="entry name" value="P450"/>
</dbReference>
<evidence type="ECO:0008006" key="13">
    <source>
        <dbReference type="Google" id="ProtNLM"/>
    </source>
</evidence>
<dbReference type="GO" id="GO:0005506">
    <property type="term" value="F:iron ion binding"/>
    <property type="evidence" value="ECO:0007669"/>
    <property type="project" value="InterPro"/>
</dbReference>
<gene>
    <name evidence="11" type="ORF">BHQ10_008632</name>
</gene>
<evidence type="ECO:0000256" key="9">
    <source>
        <dbReference type="RuleBase" id="RU000461"/>
    </source>
</evidence>
<keyword evidence="7 9" id="KW-0503">Monooxygenase</keyword>
<dbReference type="InterPro" id="IPR002401">
    <property type="entry name" value="Cyt_P450_E_grp-I"/>
</dbReference>
<dbReference type="GO" id="GO:0004497">
    <property type="term" value="F:monooxygenase activity"/>
    <property type="evidence" value="ECO:0007669"/>
    <property type="project" value="UniProtKB-KW"/>
</dbReference>
<evidence type="ECO:0000256" key="1">
    <source>
        <dbReference type="ARBA" id="ARBA00001971"/>
    </source>
</evidence>
<protein>
    <recommendedName>
        <fullName evidence="13">Cytochrome P450 monooxygenase</fullName>
    </recommendedName>
</protein>
<evidence type="ECO:0000256" key="4">
    <source>
        <dbReference type="ARBA" id="ARBA00022723"/>
    </source>
</evidence>
<dbReference type="AlphaFoldDB" id="A0A364L9X7"/>
<evidence type="ECO:0000313" key="11">
    <source>
        <dbReference type="EMBL" id="RAO72620.1"/>
    </source>
</evidence>
<dbReference type="InterPro" id="IPR050121">
    <property type="entry name" value="Cytochrome_P450_monoxygenase"/>
</dbReference>
<proteinExistence type="inferred from homology"/>
<dbReference type="EMBL" id="MIKG01000020">
    <property type="protein sequence ID" value="RAO72620.1"/>
    <property type="molecule type" value="Genomic_DNA"/>
</dbReference>
<dbReference type="Pfam" id="PF00067">
    <property type="entry name" value="p450"/>
    <property type="match status" value="1"/>
</dbReference>
<dbReference type="InterPro" id="IPR001128">
    <property type="entry name" value="Cyt_P450"/>
</dbReference>
<dbReference type="CDD" id="cd11058">
    <property type="entry name" value="CYP60B-like"/>
    <property type="match status" value="1"/>
</dbReference>
<evidence type="ECO:0000256" key="10">
    <source>
        <dbReference type="SAM" id="Phobius"/>
    </source>
</evidence>
<evidence type="ECO:0000256" key="5">
    <source>
        <dbReference type="ARBA" id="ARBA00023002"/>
    </source>
</evidence>
<evidence type="ECO:0000256" key="3">
    <source>
        <dbReference type="ARBA" id="ARBA00022617"/>
    </source>
</evidence>
<dbReference type="PANTHER" id="PTHR24305">
    <property type="entry name" value="CYTOCHROME P450"/>
    <property type="match status" value="1"/>
</dbReference>
<keyword evidence="10" id="KW-0812">Transmembrane</keyword>
<feature type="binding site" description="axial binding residue" evidence="8">
    <location>
        <position position="441"/>
    </location>
    <ligand>
        <name>heme</name>
        <dbReference type="ChEBI" id="CHEBI:30413"/>
    </ligand>
    <ligandPart>
        <name>Fe</name>
        <dbReference type="ChEBI" id="CHEBI:18248"/>
    </ligandPart>
</feature>
<evidence type="ECO:0000256" key="6">
    <source>
        <dbReference type="ARBA" id="ARBA00023004"/>
    </source>
</evidence>
<sequence>MFLQAIALAISVILVYTIATMIYNVFFHPLRKFPGPILARTTNLTWHIQFTKGRSVAWMHELHKKYGPVVRYGPDKLSSIKPETWKEVYGHHMPQWPKDPNFFGPDPYGEPGIIRADDVSHPRQRKLVSHAFSDRALKDQEHVVKHYVSLLVEKLEQDANNYDGKVDLVAWFNFTTFDVMADLTFGESLNQLRGSMYSPWVKSIFSNVRSLQLMSIAAEWQPFTKLLTWFLIPSKVKKERQNVWRFSADKVKDRLSRQVERNDIWSYILRYSNDENREKRMKGLTLNEMLSNGQIFMSAGTETTATLLSGLFYYLLLDNQRHARLVNEIRAAFSTFEDMTMARLAEQKYLQACIEEGLRIYPPVAVGIPRMAPKDGAKFGTDFVPKGTRVQVPQFAAYHSSHNFKDPDSFIPERWLPEGQAVYGSDKRDVVQPFSYGPRNCLGKNIAYHEMRFILASLLWHFDLELTPETDNWADQPVYNFWVKKPLVVSLRPTRH</sequence>
<organism evidence="11 12">
    <name type="scientific">Talaromyces amestolkiae</name>
    <dbReference type="NCBI Taxonomy" id="1196081"/>
    <lineage>
        <taxon>Eukaryota</taxon>
        <taxon>Fungi</taxon>
        <taxon>Dikarya</taxon>
        <taxon>Ascomycota</taxon>
        <taxon>Pezizomycotina</taxon>
        <taxon>Eurotiomycetes</taxon>
        <taxon>Eurotiomycetidae</taxon>
        <taxon>Eurotiales</taxon>
        <taxon>Trichocomaceae</taxon>
        <taxon>Talaromyces</taxon>
        <taxon>Talaromyces sect. Talaromyces</taxon>
    </lineage>
</organism>
<keyword evidence="6 8" id="KW-0408">Iron</keyword>
<comment type="cofactor">
    <cofactor evidence="1 8">
        <name>heme</name>
        <dbReference type="ChEBI" id="CHEBI:30413"/>
    </cofactor>
</comment>
<evidence type="ECO:0000313" key="12">
    <source>
        <dbReference type="Proteomes" id="UP000249363"/>
    </source>
</evidence>
<dbReference type="GeneID" id="63797846"/>
<dbReference type="STRING" id="1196081.A0A364L9X7"/>
<dbReference type="PRINTS" id="PR00463">
    <property type="entry name" value="EP450I"/>
</dbReference>
<keyword evidence="5 9" id="KW-0560">Oxidoreductase</keyword>
<name>A0A364L9X7_TALAM</name>
<dbReference type="SUPFAM" id="SSF48264">
    <property type="entry name" value="Cytochrome P450"/>
    <property type="match status" value="1"/>
</dbReference>
<keyword evidence="10" id="KW-1133">Transmembrane helix</keyword>
<comment type="caution">
    <text evidence="11">The sequence shown here is derived from an EMBL/GenBank/DDBJ whole genome shotgun (WGS) entry which is preliminary data.</text>
</comment>
<comment type="similarity">
    <text evidence="2 9">Belongs to the cytochrome P450 family.</text>
</comment>
<accession>A0A364L9X7</accession>
<dbReference type="InterPro" id="IPR017972">
    <property type="entry name" value="Cyt_P450_CS"/>
</dbReference>
<evidence type="ECO:0000256" key="2">
    <source>
        <dbReference type="ARBA" id="ARBA00010617"/>
    </source>
</evidence>
<dbReference type="PANTHER" id="PTHR24305:SF210">
    <property type="entry name" value="CYTOCHROME P450 MONOOXYGENASE ASQL-RELATED"/>
    <property type="match status" value="1"/>
</dbReference>